<protein>
    <submittedName>
        <fullName evidence="1">Uncharacterized protein</fullName>
    </submittedName>
</protein>
<reference evidence="1 2" key="1">
    <citation type="submission" date="2007-10" db="EMBL/GenBank/DDBJ databases">
        <authorList>
            <person name="Yayanos A."/>
            <person name="Ferriera S."/>
            <person name="Johnson J."/>
            <person name="Kravitz S."/>
            <person name="Halpern A."/>
            <person name="Remington K."/>
            <person name="Beeson K."/>
            <person name="Tran B."/>
            <person name="Rogers Y.-H."/>
            <person name="Friedman R."/>
            <person name="Venter J.C."/>
        </authorList>
    </citation>
    <scope>NUCLEOTIDE SEQUENCE [LARGE SCALE GENOMIC DNA]</scope>
    <source>
        <strain evidence="1 2">KT99</strain>
    </source>
</reference>
<proteinExistence type="predicted"/>
<sequence length="31" mass="3072">MGHGEDVLNRAGLVTSSSGATPTLSPIAVFS</sequence>
<comment type="caution">
    <text evidence="1">The sequence shown here is derived from an EMBL/GenBank/DDBJ whole genome shotgun (WGS) entry which is preliminary data.</text>
</comment>
<name>A9CY72_9GAMM</name>
<evidence type="ECO:0000313" key="2">
    <source>
        <dbReference type="Proteomes" id="UP000005839"/>
    </source>
</evidence>
<dbReference type="STRING" id="314608.KT99_02867"/>
<keyword evidence="2" id="KW-1185">Reference proteome</keyword>
<organism evidence="1 2">
    <name type="scientific">Shewanella benthica KT99</name>
    <dbReference type="NCBI Taxonomy" id="314608"/>
    <lineage>
        <taxon>Bacteria</taxon>
        <taxon>Pseudomonadati</taxon>
        <taxon>Pseudomonadota</taxon>
        <taxon>Gammaproteobacteria</taxon>
        <taxon>Alteromonadales</taxon>
        <taxon>Shewanellaceae</taxon>
        <taxon>Shewanella</taxon>
    </lineage>
</organism>
<dbReference type="Proteomes" id="UP000005839">
    <property type="component" value="Unassembled WGS sequence"/>
</dbReference>
<evidence type="ECO:0000313" key="1">
    <source>
        <dbReference type="EMBL" id="EDQ02420.1"/>
    </source>
</evidence>
<gene>
    <name evidence="1" type="ORF">KT99_02867</name>
</gene>
<accession>A9CY72</accession>
<dbReference type="AlphaFoldDB" id="A9CY72"/>
<dbReference type="EMBL" id="ABIC01000003">
    <property type="protein sequence ID" value="EDQ02420.1"/>
    <property type="molecule type" value="Genomic_DNA"/>
</dbReference>